<keyword evidence="8" id="KW-0449">Lipoprotein</keyword>
<dbReference type="Gene3D" id="3.40.50.2300">
    <property type="match status" value="2"/>
</dbReference>
<dbReference type="RefSeq" id="WP_014342368.1">
    <property type="nucleotide sequence ID" value="NC_016843.1"/>
</dbReference>
<evidence type="ECO:0000256" key="4">
    <source>
        <dbReference type="ARBA" id="ARBA00022475"/>
    </source>
</evidence>
<gene>
    <name evidence="10" type="primary">tmpC</name>
    <name evidence="10" type="ordered locus">TPEGAU_0319</name>
</gene>
<comment type="subcellular location">
    <subcellularLocation>
        <location evidence="1">Cell membrane</location>
        <topology evidence="1">Lipid-anchor</topology>
    </subcellularLocation>
</comment>
<evidence type="ECO:0000256" key="7">
    <source>
        <dbReference type="ARBA" id="ARBA00023139"/>
    </source>
</evidence>
<evidence type="ECO:0000256" key="2">
    <source>
        <dbReference type="ARBA" id="ARBA00008610"/>
    </source>
</evidence>
<evidence type="ECO:0000256" key="5">
    <source>
        <dbReference type="ARBA" id="ARBA00022729"/>
    </source>
</evidence>
<reference evidence="11" key="1">
    <citation type="journal article" date="2012" name="PLoS Negl. Trop. Dis.">
        <title>Whole genome sequences of three Treponema pallidum ssp. pertenue strains: yaws and syphilis treponemes differ in less than 0.2% of the genome sequence.</title>
        <authorList>
            <person name="Cejkova D."/>
            <person name="Zobanikova M."/>
            <person name="Chen L."/>
            <person name="Pospisilova P."/>
            <person name="Strouhal M."/>
            <person name="Qin X."/>
            <person name="Mikalova L."/>
            <person name="Norris S.J."/>
            <person name="Muzny D.M."/>
            <person name="Gibbs R.A."/>
            <person name="Fulton L.L."/>
            <person name="Sodergren E."/>
            <person name="Weinstock G.M."/>
            <person name="Smajs D."/>
        </authorList>
    </citation>
    <scope>NUCLEOTIDE SEQUENCE [LARGE SCALE GENOMIC DNA]</scope>
    <source>
        <strain evidence="11">Gauthier</strain>
    </source>
</reference>
<dbReference type="PANTHER" id="PTHR34296:SF2">
    <property type="entry name" value="ABC TRANSPORTER GUANOSINE-BINDING PROTEIN NUPN"/>
    <property type="match status" value="1"/>
</dbReference>
<organism evidence="10 11">
    <name type="scientific">Treponema pallidum subsp. pertenue (strain Gauthier)</name>
    <dbReference type="NCBI Taxonomy" id="491080"/>
    <lineage>
        <taxon>Bacteria</taxon>
        <taxon>Pseudomonadati</taxon>
        <taxon>Spirochaetota</taxon>
        <taxon>Spirochaetia</taxon>
        <taxon>Spirochaetales</taxon>
        <taxon>Treponemataceae</taxon>
        <taxon>Treponema</taxon>
    </lineage>
</organism>
<dbReference type="EMBL" id="CP002376">
    <property type="protein sequence ID" value="AEZ59572.1"/>
    <property type="molecule type" value="Genomic_DNA"/>
</dbReference>
<accession>A0AAU8PLS1</accession>
<sequence>MREKWVRAFAGVFCAMLLIGCSKSDRPQMGNAGGAEGGDFVVGMVTDSGDIDDKSFNQQVWEGISRFAQENNAKCKYVTARTDAEYVPSLSAFADENMELVVACGSFLVEAVIETSARFPKQKFLVIDAVVQDRDNVVSAVFGQNEGSFLVGVAAALKAKEAGKSAVGFIVGMELGMMPLFEAGFEAGVKAVDPDIQVVVEVANTFSDPQKGQALAAKLYDSGVNVIFQVAGGTGNGVIKEARDRRLNGQDVWVIGVDRDQYMDGVYDGSKSVVLTSMVKRADVAAERISKMAYDGSFPGGQSIMFGLEDKAVGIPEENPNLSSAVMEKIRSFEEKIVSKEIVVPVRSARMMN</sequence>
<dbReference type="InterPro" id="IPR003760">
    <property type="entry name" value="PnrA-like"/>
</dbReference>
<keyword evidence="5" id="KW-0732">Signal</keyword>
<feature type="domain" description="ABC transporter substrate-binding protein PnrA-like" evidence="9">
    <location>
        <begin position="41"/>
        <end position="347"/>
    </location>
</feature>
<comment type="similarity">
    <text evidence="2">Belongs to the BMP lipoprotein family.</text>
</comment>
<keyword evidence="3" id="KW-0813">Transport</keyword>
<evidence type="ECO:0000256" key="1">
    <source>
        <dbReference type="ARBA" id="ARBA00004193"/>
    </source>
</evidence>
<dbReference type="InterPro" id="IPR050957">
    <property type="entry name" value="BMP_lipoprotein"/>
</dbReference>
<evidence type="ECO:0000259" key="9">
    <source>
        <dbReference type="Pfam" id="PF02608"/>
    </source>
</evidence>
<evidence type="ECO:0000256" key="6">
    <source>
        <dbReference type="ARBA" id="ARBA00023136"/>
    </source>
</evidence>
<evidence type="ECO:0000313" key="11">
    <source>
        <dbReference type="Proteomes" id="UP000008192"/>
    </source>
</evidence>
<keyword evidence="4" id="KW-1003">Cell membrane</keyword>
<evidence type="ECO:0000256" key="3">
    <source>
        <dbReference type="ARBA" id="ARBA00022448"/>
    </source>
</evidence>
<dbReference type="Proteomes" id="UP000008192">
    <property type="component" value="Chromosome"/>
</dbReference>
<dbReference type="SUPFAM" id="SSF53822">
    <property type="entry name" value="Periplasmic binding protein-like I"/>
    <property type="match status" value="1"/>
</dbReference>
<keyword evidence="6" id="KW-0472">Membrane</keyword>
<dbReference type="PROSITE" id="PS51257">
    <property type="entry name" value="PROKAR_LIPOPROTEIN"/>
    <property type="match status" value="1"/>
</dbReference>
<protein>
    <submittedName>
        <fullName evidence="10">Sugar ABC superfamily ATP binding cassette transporter, membrane protein</fullName>
    </submittedName>
</protein>
<dbReference type="PANTHER" id="PTHR34296">
    <property type="entry name" value="TRANSCRIPTIONAL ACTIVATOR PROTEIN MED"/>
    <property type="match status" value="1"/>
</dbReference>
<evidence type="ECO:0000313" key="10">
    <source>
        <dbReference type="EMBL" id="AEZ59572.1"/>
    </source>
</evidence>
<dbReference type="AlphaFoldDB" id="A0AAU8PLS1"/>
<evidence type="ECO:0000256" key="8">
    <source>
        <dbReference type="ARBA" id="ARBA00023288"/>
    </source>
</evidence>
<dbReference type="CDD" id="cd01391">
    <property type="entry name" value="Periplasmic_Binding_Protein_type1"/>
    <property type="match status" value="1"/>
</dbReference>
<dbReference type="KEGG" id="tpg:TPEGAU_0319"/>
<dbReference type="Pfam" id="PF02608">
    <property type="entry name" value="Bmp"/>
    <property type="match status" value="1"/>
</dbReference>
<dbReference type="GO" id="GO:0005886">
    <property type="term" value="C:plasma membrane"/>
    <property type="evidence" value="ECO:0007669"/>
    <property type="project" value="UniProtKB-SubCell"/>
</dbReference>
<dbReference type="InterPro" id="IPR028082">
    <property type="entry name" value="Peripla_BP_I"/>
</dbReference>
<name>A0AAU8PLS1_TREPG</name>
<keyword evidence="7" id="KW-0564">Palmitate</keyword>
<proteinExistence type="inferred from homology"/>